<organism evidence="2 3">
    <name type="scientific">Rhizobium herbae</name>
    <dbReference type="NCBI Taxonomy" id="508661"/>
    <lineage>
        <taxon>Bacteria</taxon>
        <taxon>Pseudomonadati</taxon>
        <taxon>Pseudomonadota</taxon>
        <taxon>Alphaproteobacteria</taxon>
        <taxon>Hyphomicrobiales</taxon>
        <taxon>Rhizobiaceae</taxon>
        <taxon>Rhizobium/Agrobacterium group</taxon>
        <taxon>Rhizobium</taxon>
    </lineage>
</organism>
<keyword evidence="1" id="KW-1133">Transmembrane helix</keyword>
<feature type="transmembrane region" description="Helical" evidence="1">
    <location>
        <begin position="139"/>
        <end position="165"/>
    </location>
</feature>
<evidence type="ECO:0000313" key="2">
    <source>
        <dbReference type="EMBL" id="MBP1862090.1"/>
    </source>
</evidence>
<keyword evidence="1" id="KW-0812">Transmembrane</keyword>
<gene>
    <name evidence="2" type="ORF">J2Z75_005621</name>
</gene>
<evidence type="ECO:0000313" key="3">
    <source>
        <dbReference type="Proteomes" id="UP000823786"/>
    </source>
</evidence>
<proteinExistence type="predicted"/>
<dbReference type="Proteomes" id="UP000823786">
    <property type="component" value="Unassembled WGS sequence"/>
</dbReference>
<sequence>MAREKHENNSLAAKAAWPLLILTAVLQVYFGLSAVAYPFMGVSTPASGLGGWTEATMGGLQAVAAVIAFMLAVQRDLRGATLAVAGSIMLGWLSTLPSVFEQGLDFYGDSKLTPVYFGAPPIVAIAAATLAWRNVYPIAASFIVSAMTFVGILFVIAFALVIAMYGF</sequence>
<comment type="caution">
    <text evidence="2">The sequence shown here is derived from an EMBL/GenBank/DDBJ whole genome shotgun (WGS) entry which is preliminary data.</text>
</comment>
<feature type="transmembrane region" description="Helical" evidence="1">
    <location>
        <begin position="20"/>
        <end position="40"/>
    </location>
</feature>
<keyword evidence="3" id="KW-1185">Reference proteome</keyword>
<keyword evidence="1" id="KW-0472">Membrane</keyword>
<evidence type="ECO:0000256" key="1">
    <source>
        <dbReference type="SAM" id="Phobius"/>
    </source>
</evidence>
<protein>
    <submittedName>
        <fullName evidence="2">Uncharacterized protein</fullName>
    </submittedName>
</protein>
<feature type="transmembrane region" description="Helical" evidence="1">
    <location>
        <begin position="112"/>
        <end position="132"/>
    </location>
</feature>
<name>A0ABS4EVW1_9HYPH</name>
<reference evidence="2 3" key="1">
    <citation type="submission" date="2021-03" db="EMBL/GenBank/DDBJ databases">
        <title>Genomic Encyclopedia of Type Strains, Phase IV (KMG-IV): sequencing the most valuable type-strain genomes for metagenomic binning, comparative biology and taxonomic classification.</title>
        <authorList>
            <person name="Goeker M."/>
        </authorList>
    </citation>
    <scope>NUCLEOTIDE SEQUENCE [LARGE SCALE GENOMIC DNA]</scope>
    <source>
        <strain evidence="2 3">DSM 26427</strain>
    </source>
</reference>
<feature type="transmembrane region" description="Helical" evidence="1">
    <location>
        <begin position="80"/>
        <end position="100"/>
    </location>
</feature>
<dbReference type="RefSeq" id="WP_209857012.1">
    <property type="nucleotide sequence ID" value="NZ_JAGGJV010000013.1"/>
</dbReference>
<dbReference type="EMBL" id="JAGGJV010000013">
    <property type="protein sequence ID" value="MBP1862090.1"/>
    <property type="molecule type" value="Genomic_DNA"/>
</dbReference>
<accession>A0ABS4EVW1</accession>
<feature type="transmembrane region" description="Helical" evidence="1">
    <location>
        <begin position="52"/>
        <end position="73"/>
    </location>
</feature>